<feature type="domain" description="HTH LytTR-type" evidence="3">
    <location>
        <begin position="140"/>
        <end position="239"/>
    </location>
</feature>
<dbReference type="EMBL" id="BAABHD010000062">
    <property type="protein sequence ID" value="GAA4461451.1"/>
    <property type="molecule type" value="Genomic_DNA"/>
</dbReference>
<gene>
    <name evidence="4" type="ORF">GCM10023189_36970</name>
</gene>
<dbReference type="Proteomes" id="UP001501175">
    <property type="component" value="Unassembled WGS sequence"/>
</dbReference>
<evidence type="ECO:0000256" key="1">
    <source>
        <dbReference type="PROSITE-ProRule" id="PRU00169"/>
    </source>
</evidence>
<keyword evidence="4" id="KW-0238">DNA-binding</keyword>
<dbReference type="InterPro" id="IPR007492">
    <property type="entry name" value="LytTR_DNA-bd_dom"/>
</dbReference>
<protein>
    <submittedName>
        <fullName evidence="4">LytTR family DNA-binding domain-containing protein</fullName>
    </submittedName>
</protein>
<dbReference type="InterPro" id="IPR051271">
    <property type="entry name" value="2C-system_Tx_regulators"/>
</dbReference>
<keyword evidence="5" id="KW-1185">Reference proteome</keyword>
<dbReference type="PROSITE" id="PS50930">
    <property type="entry name" value="HTH_LYTTR"/>
    <property type="match status" value="1"/>
</dbReference>
<dbReference type="GO" id="GO:0003677">
    <property type="term" value="F:DNA binding"/>
    <property type="evidence" value="ECO:0007669"/>
    <property type="project" value="UniProtKB-KW"/>
</dbReference>
<dbReference type="InterPro" id="IPR011006">
    <property type="entry name" value="CheY-like_superfamily"/>
</dbReference>
<evidence type="ECO:0000259" key="2">
    <source>
        <dbReference type="PROSITE" id="PS50110"/>
    </source>
</evidence>
<dbReference type="Pfam" id="PF00072">
    <property type="entry name" value="Response_reg"/>
    <property type="match status" value="1"/>
</dbReference>
<evidence type="ECO:0000313" key="4">
    <source>
        <dbReference type="EMBL" id="GAA4461451.1"/>
    </source>
</evidence>
<evidence type="ECO:0000313" key="5">
    <source>
        <dbReference type="Proteomes" id="UP001501175"/>
    </source>
</evidence>
<accession>A0ABP8N7Y7</accession>
<proteinExistence type="predicted"/>
<comment type="caution">
    <text evidence="4">The sequence shown here is derived from an EMBL/GenBank/DDBJ whole genome shotgun (WGS) entry which is preliminary data.</text>
</comment>
<organism evidence="4 5">
    <name type="scientific">Nibrella saemangeumensis</name>
    <dbReference type="NCBI Taxonomy" id="1084526"/>
    <lineage>
        <taxon>Bacteria</taxon>
        <taxon>Pseudomonadati</taxon>
        <taxon>Bacteroidota</taxon>
        <taxon>Cytophagia</taxon>
        <taxon>Cytophagales</taxon>
        <taxon>Spirosomataceae</taxon>
        <taxon>Nibrella</taxon>
    </lineage>
</organism>
<dbReference type="PANTHER" id="PTHR45526">
    <property type="entry name" value="TRANSCRIPTIONAL REGULATORY PROTEIN DPIA"/>
    <property type="match status" value="1"/>
</dbReference>
<dbReference type="InterPro" id="IPR001789">
    <property type="entry name" value="Sig_transdc_resp-reg_receiver"/>
</dbReference>
<name>A0ABP8N7Y7_9BACT</name>
<dbReference type="SMART" id="SM00850">
    <property type="entry name" value="LytTR"/>
    <property type="match status" value="1"/>
</dbReference>
<dbReference type="Pfam" id="PF04397">
    <property type="entry name" value="LytTR"/>
    <property type="match status" value="1"/>
</dbReference>
<dbReference type="Gene3D" id="3.40.50.2300">
    <property type="match status" value="1"/>
</dbReference>
<dbReference type="SUPFAM" id="SSF52172">
    <property type="entry name" value="CheY-like"/>
    <property type="match status" value="1"/>
</dbReference>
<dbReference type="PANTHER" id="PTHR45526:SF1">
    <property type="entry name" value="TRANSCRIPTIONAL REGULATORY PROTEIN DCUR-RELATED"/>
    <property type="match status" value="1"/>
</dbReference>
<keyword evidence="1" id="KW-0597">Phosphoprotein</keyword>
<feature type="modified residue" description="4-aspartylphosphate" evidence="1">
    <location>
        <position position="48"/>
    </location>
</feature>
<dbReference type="Gene3D" id="2.40.50.1020">
    <property type="entry name" value="LytTr DNA-binding domain"/>
    <property type="match status" value="1"/>
</dbReference>
<evidence type="ECO:0000259" key="3">
    <source>
        <dbReference type="PROSITE" id="PS50930"/>
    </source>
</evidence>
<reference evidence="5" key="1">
    <citation type="journal article" date="2019" name="Int. J. Syst. Evol. Microbiol.">
        <title>The Global Catalogue of Microorganisms (GCM) 10K type strain sequencing project: providing services to taxonomists for standard genome sequencing and annotation.</title>
        <authorList>
            <consortium name="The Broad Institute Genomics Platform"/>
            <consortium name="The Broad Institute Genome Sequencing Center for Infectious Disease"/>
            <person name="Wu L."/>
            <person name="Ma J."/>
        </authorList>
    </citation>
    <scope>NUCLEOTIDE SEQUENCE [LARGE SCALE GENOMIC DNA]</scope>
    <source>
        <strain evidence="5">JCM 17927</strain>
    </source>
</reference>
<dbReference type="SMART" id="SM00448">
    <property type="entry name" value="REC"/>
    <property type="match status" value="1"/>
</dbReference>
<dbReference type="PROSITE" id="PS50110">
    <property type="entry name" value="RESPONSE_REGULATORY"/>
    <property type="match status" value="1"/>
</dbReference>
<sequence length="241" mass="27982">MDDEPPARDVIEVFVNRVPDLQCVAICGNAHQAIDAIQQWQPHLVFLDIQMPDMTGIDLLQLQLPLRPEIVITTAYSEHALKSYEFAVLDYLMKPISYERFMQAVVKFKQKQINPQPNWSAISPLPADEANTVSSSEQSVWLREEKRLLQIPYEEILYVEAMKDYVKVYLKEQMILTHLTIGKAEELFPPPYFIRIHRSHIVRRGAIRLIDGNLIRLVNDTELQIGPNFRDELKKYISALR</sequence>
<feature type="domain" description="Response regulatory" evidence="2">
    <location>
        <begin position="1"/>
        <end position="109"/>
    </location>
</feature>